<evidence type="ECO:0000313" key="2">
    <source>
        <dbReference type="Proteomes" id="UP000309186"/>
    </source>
</evidence>
<sequence>MDVPNIYEALTMSLSPYQFQLLTSSSKDICDNFEHFFTYFNLLVKKKLPSFISCSNLFDHKQYICSLTEHLTSQQSIWLYIEKNRAYLNRLFQDKHQVNVFREVFLMALSTTLKSKFTLAVRKAWQSILFVFTNMVQTQIHGYSNVISMLQYRNKRSMTTQLNGKLHSDP</sequence>
<dbReference type="Proteomes" id="UP000309186">
    <property type="component" value="Unassembled WGS sequence"/>
</dbReference>
<proteinExistence type="predicted"/>
<name>A0A5R9PYB6_9GAMM</name>
<evidence type="ECO:0000313" key="1">
    <source>
        <dbReference type="EMBL" id="TLX45831.1"/>
    </source>
</evidence>
<comment type="caution">
    <text evidence="1">The sequence shown here is derived from an EMBL/GenBank/DDBJ whole genome shotgun (WGS) entry which is preliminary data.</text>
</comment>
<organism evidence="1 2">
    <name type="scientific">Pseudoalteromonas phenolica</name>
    <dbReference type="NCBI Taxonomy" id="161398"/>
    <lineage>
        <taxon>Bacteria</taxon>
        <taxon>Pseudomonadati</taxon>
        <taxon>Pseudomonadota</taxon>
        <taxon>Gammaproteobacteria</taxon>
        <taxon>Alteromonadales</taxon>
        <taxon>Pseudoalteromonadaceae</taxon>
        <taxon>Pseudoalteromonas</taxon>
    </lineage>
</organism>
<dbReference type="InterPro" id="IPR009050">
    <property type="entry name" value="Globin-like_sf"/>
</dbReference>
<reference evidence="1 2" key="1">
    <citation type="submission" date="2018-01" db="EMBL/GenBank/DDBJ databases">
        <title>Co-occurrence of chitin degradation, pigmentation and bioactivity in marine Pseudoalteromonas.</title>
        <authorList>
            <person name="Paulsen S."/>
            <person name="Gram L."/>
            <person name="Machado H."/>
        </authorList>
    </citation>
    <scope>NUCLEOTIDE SEQUENCE [LARGE SCALE GENOMIC DNA]</scope>
    <source>
        <strain evidence="1 2">S3663</strain>
    </source>
</reference>
<dbReference type="EMBL" id="PPSW01000027">
    <property type="protein sequence ID" value="TLX45831.1"/>
    <property type="molecule type" value="Genomic_DNA"/>
</dbReference>
<accession>A0A5R9PYB6</accession>
<evidence type="ECO:0008006" key="3">
    <source>
        <dbReference type="Google" id="ProtNLM"/>
    </source>
</evidence>
<protein>
    <recommendedName>
        <fullName evidence="3">Globin</fullName>
    </recommendedName>
</protein>
<dbReference type="AlphaFoldDB" id="A0A5R9PYB6"/>
<gene>
    <name evidence="1" type="ORF">C1E24_16235</name>
</gene>
<dbReference type="SUPFAM" id="SSF46458">
    <property type="entry name" value="Globin-like"/>
    <property type="match status" value="1"/>
</dbReference>